<dbReference type="Proteomes" id="UP000663834">
    <property type="component" value="Unassembled WGS sequence"/>
</dbReference>
<dbReference type="OrthoDB" id="10031111at2759"/>
<evidence type="ECO:0000313" key="5">
    <source>
        <dbReference type="Proteomes" id="UP000663834"/>
    </source>
</evidence>
<dbReference type="EMBL" id="CAJOBH010064675">
    <property type="protein sequence ID" value="CAF4442443.1"/>
    <property type="molecule type" value="Genomic_DNA"/>
</dbReference>
<dbReference type="AlphaFoldDB" id="A0A816GVZ1"/>
<reference evidence="1" key="1">
    <citation type="submission" date="2021-02" db="EMBL/GenBank/DDBJ databases">
        <authorList>
            <person name="Nowell W R."/>
        </authorList>
    </citation>
    <scope>NUCLEOTIDE SEQUENCE</scope>
</reference>
<dbReference type="EMBL" id="CAJOBJ010112903">
    <property type="protein sequence ID" value="CAF4639871.1"/>
    <property type="molecule type" value="Genomic_DNA"/>
</dbReference>
<feature type="non-terminal residue" evidence="1">
    <location>
        <position position="74"/>
    </location>
</feature>
<organism evidence="1 5">
    <name type="scientific">Rotaria magnacalcarata</name>
    <dbReference type="NCBI Taxonomy" id="392030"/>
    <lineage>
        <taxon>Eukaryota</taxon>
        <taxon>Metazoa</taxon>
        <taxon>Spiralia</taxon>
        <taxon>Gnathifera</taxon>
        <taxon>Rotifera</taxon>
        <taxon>Eurotatoria</taxon>
        <taxon>Bdelloidea</taxon>
        <taxon>Philodinida</taxon>
        <taxon>Philodinidae</taxon>
        <taxon>Rotaria</taxon>
    </lineage>
</organism>
<evidence type="ECO:0000313" key="1">
    <source>
        <dbReference type="EMBL" id="CAF1680304.1"/>
    </source>
</evidence>
<protein>
    <submittedName>
        <fullName evidence="1">Uncharacterized protein</fullName>
    </submittedName>
</protein>
<gene>
    <name evidence="2" type="ORF">BYL167_LOCUS33386</name>
    <name evidence="3" type="ORF">GIL414_LOCUS40574</name>
    <name evidence="4" type="ORF">GIL414_LOCUS52765</name>
    <name evidence="1" type="ORF">KQP761_LOCUS36378</name>
</gene>
<dbReference type="EMBL" id="CAJNOW010020606">
    <property type="protein sequence ID" value="CAF1680304.1"/>
    <property type="molecule type" value="Genomic_DNA"/>
</dbReference>
<dbReference type="Proteomes" id="UP000681967">
    <property type="component" value="Unassembled WGS sequence"/>
</dbReference>
<evidence type="ECO:0000313" key="2">
    <source>
        <dbReference type="EMBL" id="CAF4442443.1"/>
    </source>
</evidence>
<accession>A0A816GVZ1</accession>
<name>A0A816GVZ1_9BILA</name>
<dbReference type="Proteomes" id="UP000681720">
    <property type="component" value="Unassembled WGS sequence"/>
</dbReference>
<comment type="caution">
    <text evidence="1">The sequence shown here is derived from an EMBL/GenBank/DDBJ whole genome shotgun (WGS) entry which is preliminary data.</text>
</comment>
<sequence length="74" mass="8694">MFDEFLTEFERMEKRDTTTTQTFLDAVEEITNAVLSILPYKLLDSKVLAHPLMRFLNQMLSDLLANWRATEARL</sequence>
<evidence type="ECO:0000313" key="4">
    <source>
        <dbReference type="EMBL" id="CAF4920052.1"/>
    </source>
</evidence>
<dbReference type="EMBL" id="CAJOBJ010181533">
    <property type="protein sequence ID" value="CAF4920052.1"/>
    <property type="molecule type" value="Genomic_DNA"/>
</dbReference>
<evidence type="ECO:0000313" key="3">
    <source>
        <dbReference type="EMBL" id="CAF4639871.1"/>
    </source>
</evidence>
<proteinExistence type="predicted"/>